<dbReference type="InterPro" id="IPR050597">
    <property type="entry name" value="Cytochrome_c_Oxidase_Subunit"/>
</dbReference>
<keyword evidence="11" id="KW-1185">Reference proteome</keyword>
<dbReference type="PANTHER" id="PTHR33751:SF9">
    <property type="entry name" value="CYTOCHROME C4"/>
    <property type="match status" value="1"/>
</dbReference>
<dbReference type="InterPro" id="IPR009056">
    <property type="entry name" value="Cyt_c-like_dom"/>
</dbReference>
<evidence type="ECO:0000259" key="9">
    <source>
        <dbReference type="PROSITE" id="PS51007"/>
    </source>
</evidence>
<dbReference type="PANTHER" id="PTHR33751">
    <property type="entry name" value="CBB3-TYPE CYTOCHROME C OXIDASE SUBUNIT FIXP"/>
    <property type="match status" value="1"/>
</dbReference>
<accession>A0ABT1BH58</accession>
<dbReference type="Proteomes" id="UP001204851">
    <property type="component" value="Unassembled WGS sequence"/>
</dbReference>
<dbReference type="PIRSF" id="PIRSF000005">
    <property type="entry name" value="Cytochrome_c4"/>
    <property type="match status" value="1"/>
</dbReference>
<keyword evidence="3 8" id="KW-0349">Heme</keyword>
<evidence type="ECO:0000256" key="6">
    <source>
        <dbReference type="ARBA" id="ARBA00022982"/>
    </source>
</evidence>
<proteinExistence type="predicted"/>
<evidence type="ECO:0000256" key="8">
    <source>
        <dbReference type="PROSITE-ProRule" id="PRU00433"/>
    </source>
</evidence>
<dbReference type="Gene3D" id="1.10.760.10">
    <property type="entry name" value="Cytochrome c-like domain"/>
    <property type="match status" value="2"/>
</dbReference>
<feature type="domain" description="Cytochrome c" evidence="9">
    <location>
        <begin position="50"/>
        <end position="131"/>
    </location>
</feature>
<dbReference type="SUPFAM" id="SSF46626">
    <property type="entry name" value="Cytochrome c"/>
    <property type="match status" value="2"/>
</dbReference>
<comment type="subcellular location">
    <subcellularLocation>
        <location evidence="1">Periplasm</location>
    </subcellularLocation>
</comment>
<dbReference type="Pfam" id="PF13442">
    <property type="entry name" value="Cytochrome_CBB3"/>
    <property type="match status" value="1"/>
</dbReference>
<evidence type="ECO:0000256" key="7">
    <source>
        <dbReference type="ARBA" id="ARBA00023004"/>
    </source>
</evidence>
<dbReference type="InterPro" id="IPR036909">
    <property type="entry name" value="Cyt_c-like_dom_sf"/>
</dbReference>
<keyword evidence="7 8" id="KW-0408">Iron</keyword>
<dbReference type="Pfam" id="PF00034">
    <property type="entry name" value="Cytochrom_C"/>
    <property type="match status" value="1"/>
</dbReference>
<feature type="domain" description="Cytochrome c" evidence="9">
    <location>
        <begin position="132"/>
        <end position="223"/>
    </location>
</feature>
<keyword evidence="2" id="KW-0813">Transport</keyword>
<evidence type="ECO:0000313" key="10">
    <source>
        <dbReference type="EMBL" id="MCO5975556.1"/>
    </source>
</evidence>
<keyword evidence="5" id="KW-0574">Periplasm</keyword>
<evidence type="ECO:0000256" key="4">
    <source>
        <dbReference type="ARBA" id="ARBA00022723"/>
    </source>
</evidence>
<sequence length="223" mass="23481">MNASRTSMRGRISRLWLLLLALALGAGLYWGRDVWGLWQFKQALDREAAQVAARGPQASAWAQACVGCHGFGGASLNPAYPRLAGQPAAYLEAQLRRFASGERRNPQMEPLAASLSEAQIHALVAYFSASEAGLTPGRAMVLLPQLASCTACHGAQLQGGSATSATGPVAAPRLAGQSPGYLARQLRAFRAGDRVDPSGQMQAVSRSLSDQDIDALARALAQP</sequence>
<reference evidence="10 11" key="1">
    <citation type="submission" date="2022-06" db="EMBL/GenBank/DDBJ databases">
        <title>Ideonella sp. NS12-5 Genome sequencing and assembly.</title>
        <authorList>
            <person name="Jung Y."/>
        </authorList>
    </citation>
    <scope>NUCLEOTIDE SEQUENCE [LARGE SCALE GENOMIC DNA]</scope>
    <source>
        <strain evidence="10 11">NS12-5</strain>
    </source>
</reference>
<organism evidence="10 11">
    <name type="scientific">Ideonella oryzae</name>
    <dbReference type="NCBI Taxonomy" id="2937441"/>
    <lineage>
        <taxon>Bacteria</taxon>
        <taxon>Pseudomonadati</taxon>
        <taxon>Pseudomonadota</taxon>
        <taxon>Betaproteobacteria</taxon>
        <taxon>Burkholderiales</taxon>
        <taxon>Sphaerotilaceae</taxon>
        <taxon>Ideonella</taxon>
    </lineage>
</organism>
<evidence type="ECO:0000256" key="3">
    <source>
        <dbReference type="ARBA" id="ARBA00022617"/>
    </source>
</evidence>
<evidence type="ECO:0000256" key="1">
    <source>
        <dbReference type="ARBA" id="ARBA00004418"/>
    </source>
</evidence>
<evidence type="ECO:0000256" key="5">
    <source>
        <dbReference type="ARBA" id="ARBA00022764"/>
    </source>
</evidence>
<evidence type="ECO:0000313" key="11">
    <source>
        <dbReference type="Proteomes" id="UP001204851"/>
    </source>
</evidence>
<gene>
    <name evidence="10" type="ORF">M0L44_02320</name>
</gene>
<comment type="caution">
    <text evidence="10">The sequence shown here is derived from an EMBL/GenBank/DDBJ whole genome shotgun (WGS) entry which is preliminary data.</text>
</comment>
<keyword evidence="6" id="KW-0249">Electron transport</keyword>
<evidence type="ECO:0000256" key="2">
    <source>
        <dbReference type="ARBA" id="ARBA00022448"/>
    </source>
</evidence>
<dbReference type="PROSITE" id="PS51007">
    <property type="entry name" value="CYTC"/>
    <property type="match status" value="2"/>
</dbReference>
<dbReference type="InterPro" id="IPR024167">
    <property type="entry name" value="Cytochrome_c4-like"/>
</dbReference>
<dbReference type="EMBL" id="JAMXMC010000001">
    <property type="protein sequence ID" value="MCO5975556.1"/>
    <property type="molecule type" value="Genomic_DNA"/>
</dbReference>
<dbReference type="RefSeq" id="WP_252767985.1">
    <property type="nucleotide sequence ID" value="NZ_JAMXMC010000001.1"/>
</dbReference>
<protein>
    <submittedName>
        <fullName evidence="10">C-type cytochrome</fullName>
    </submittedName>
</protein>
<name>A0ABT1BH58_9BURK</name>
<keyword evidence="4 8" id="KW-0479">Metal-binding</keyword>